<dbReference type="Proteomes" id="UP000035740">
    <property type="component" value="Unassembled WGS sequence"/>
</dbReference>
<reference evidence="6 7" key="1">
    <citation type="journal article" date="2014" name="Nature">
        <title>The genome of the recently domesticated crop plant sugar beet (Beta vulgaris).</title>
        <authorList>
            <person name="Dohm J.C."/>
            <person name="Minoche A.E."/>
            <person name="Holtgrawe D."/>
            <person name="Capella-Gutierrez S."/>
            <person name="Zakrzewski F."/>
            <person name="Tafer H."/>
            <person name="Rupp O."/>
            <person name="Sorensen T.R."/>
            <person name="Stracke R."/>
            <person name="Reinhardt R."/>
            <person name="Goesmann A."/>
            <person name="Kraft T."/>
            <person name="Schulz B."/>
            <person name="Stadler P.F."/>
            <person name="Schmidt T."/>
            <person name="Gabaldon T."/>
            <person name="Lehrach H."/>
            <person name="Weisshaar B."/>
            <person name="Himmelbauer H."/>
        </authorList>
    </citation>
    <scope>NUCLEOTIDE SEQUENCE [LARGE SCALE GENOMIC DNA]</scope>
    <source>
        <tissue evidence="6">Taproot</tissue>
    </source>
</reference>
<protein>
    <recommendedName>
        <fullName evidence="1">Vacuolar fusion protein MON1 homolog</fullName>
    </recommendedName>
</protein>
<dbReference type="GO" id="GO:0016192">
    <property type="term" value="P:vesicle-mediated transport"/>
    <property type="evidence" value="ECO:0007669"/>
    <property type="project" value="InterPro"/>
</dbReference>
<dbReference type="InterPro" id="IPR043970">
    <property type="entry name" value="FUZ/MON1/HPS1_longin_3"/>
</dbReference>
<dbReference type="Gramene" id="KMS99400">
    <property type="protein sequence ID" value="KMS99400"/>
    <property type="gene ID" value="BVRB_2g045230"/>
</dbReference>
<feature type="domain" description="FUZ/MON1/HPS1 first Longin" evidence="3">
    <location>
        <begin position="203"/>
        <end position="324"/>
    </location>
</feature>
<evidence type="ECO:0000256" key="1">
    <source>
        <dbReference type="RuleBase" id="RU367048"/>
    </source>
</evidence>
<comment type="similarity">
    <text evidence="1">Belongs to the MON1/SAND family.</text>
</comment>
<evidence type="ECO:0000256" key="2">
    <source>
        <dbReference type="SAM" id="MobiDB-lite"/>
    </source>
</evidence>
<dbReference type="OrthoDB" id="272411at2759"/>
<feature type="domain" description="FUZ/MON1/HPS1 third Longin" evidence="5">
    <location>
        <begin position="519"/>
        <end position="619"/>
    </location>
</feature>
<feature type="compositionally biased region" description="Low complexity" evidence="2">
    <location>
        <begin position="137"/>
        <end position="155"/>
    </location>
</feature>
<dbReference type="AlphaFoldDB" id="A0A0J8E8D2"/>
<dbReference type="eggNOG" id="KOG0997">
    <property type="taxonomic scope" value="Eukaryota"/>
</dbReference>
<evidence type="ECO:0000259" key="5">
    <source>
        <dbReference type="Pfam" id="PF19038"/>
    </source>
</evidence>
<sequence length="633" mass="70328">MASDSDSAYDSAADQNPNSLPDTPINHQFNSAIDDHLSSLTLTPLNDAVSDLAPSQSSNNVLDANSLADQIEAIDRNSSPEFEVSTVETTLEVAVSSEVVVVVEERENNLERESNLESDGGVVVWREVEGDAVASPSSSGYAGERGSSSASSASGIEEIEEHQVRVRDRSLVNGIADSQPAWIPGKRHENEDDASISWRKRKKHFFILSHSGKPIYSRYGDEHKLAGFSATLQAIISFVENGGDRVKLVRAGKHQVVFLVKGPIYLVCISCTEEPYESLRGQLELLYGQMILILTKSVNRCFEKNSKFDMTPLLGGTDAVFSSLIHSFSWNPATFLHAYTCLPLAYPTRQAAGAILQDVADSGVLFAILMCKHKVVSLVGAHKTSLHPNDMLLLSNFVMSSESFRTSESFSPICLPKYNPMAFLYAYVQYLDVNTYLVLLTTNSDAFYHLKECRIHIEAVLLKANLLTEVQRSMLDGGMHVEDLPADPSSRTGSASSHLGQHSPDRFRDTRTGVGGPCGLWHFIYRSIYLDQYVSSEFSSPINTPQQQKRLYRAYQKIYASMHDKGFGPHKTQFRRDENYVLLCWVTQDFELYAAFDPLADKALAIKTCNRVCQWVKDVENEIFLLGASPFSW</sequence>
<dbReference type="PRINTS" id="PR01546">
    <property type="entry name" value="YEAST73DUF"/>
</dbReference>
<feature type="region of interest" description="Disordered" evidence="2">
    <location>
        <begin position="481"/>
        <end position="510"/>
    </location>
</feature>
<dbReference type="InterPro" id="IPR043971">
    <property type="entry name" value="FUZ/MON1/HPS1_longin_2"/>
</dbReference>
<dbReference type="InterPro" id="IPR004353">
    <property type="entry name" value="Mon1"/>
</dbReference>
<evidence type="ECO:0000259" key="3">
    <source>
        <dbReference type="Pfam" id="PF19036"/>
    </source>
</evidence>
<feature type="compositionally biased region" description="Low complexity" evidence="2">
    <location>
        <begin position="1"/>
        <end position="14"/>
    </location>
</feature>
<dbReference type="InterPro" id="IPR043972">
    <property type="entry name" value="FUZ/MON1/HPS1_longin_1"/>
</dbReference>
<feature type="compositionally biased region" description="Polar residues" evidence="2">
    <location>
        <begin position="15"/>
        <end position="31"/>
    </location>
</feature>
<evidence type="ECO:0000259" key="4">
    <source>
        <dbReference type="Pfam" id="PF19037"/>
    </source>
</evidence>
<dbReference type="Pfam" id="PF19036">
    <property type="entry name" value="Fuz_longin_1"/>
    <property type="match status" value="1"/>
</dbReference>
<name>A0A0J8E8D2_BETVV</name>
<dbReference type="Pfam" id="PF19038">
    <property type="entry name" value="Fuz_longin_3"/>
    <property type="match status" value="1"/>
</dbReference>
<dbReference type="Pfam" id="PF19037">
    <property type="entry name" value="Fuz_longin_2"/>
    <property type="match status" value="1"/>
</dbReference>
<feature type="region of interest" description="Disordered" evidence="2">
    <location>
        <begin position="133"/>
        <end position="155"/>
    </location>
</feature>
<evidence type="ECO:0000313" key="7">
    <source>
        <dbReference type="Proteomes" id="UP000035740"/>
    </source>
</evidence>
<gene>
    <name evidence="6" type="ORF">BVRB_2g045230</name>
</gene>
<dbReference type="PANTHER" id="PTHR13027">
    <property type="entry name" value="SAND PROTEIN-RELATED"/>
    <property type="match status" value="1"/>
</dbReference>
<organism evidence="6 7">
    <name type="scientific">Beta vulgaris subsp. vulgaris</name>
    <name type="common">Beet</name>
    <dbReference type="NCBI Taxonomy" id="3555"/>
    <lineage>
        <taxon>Eukaryota</taxon>
        <taxon>Viridiplantae</taxon>
        <taxon>Streptophyta</taxon>
        <taxon>Embryophyta</taxon>
        <taxon>Tracheophyta</taxon>
        <taxon>Spermatophyta</taxon>
        <taxon>Magnoliopsida</taxon>
        <taxon>eudicotyledons</taxon>
        <taxon>Gunneridae</taxon>
        <taxon>Pentapetalae</taxon>
        <taxon>Caryophyllales</taxon>
        <taxon>Chenopodiaceae</taxon>
        <taxon>Betoideae</taxon>
        <taxon>Beta</taxon>
    </lineage>
</organism>
<dbReference type="EMBL" id="KQ090219">
    <property type="protein sequence ID" value="KMS99400.1"/>
    <property type="molecule type" value="Genomic_DNA"/>
</dbReference>
<accession>A0A0J8E8D2</accession>
<dbReference type="OMA" id="QQPFNAK"/>
<dbReference type="GO" id="GO:0006623">
    <property type="term" value="P:protein targeting to vacuole"/>
    <property type="evidence" value="ECO:0007669"/>
    <property type="project" value="UniProtKB-UniRule"/>
</dbReference>
<evidence type="ECO:0000313" key="6">
    <source>
        <dbReference type="EMBL" id="KMS99400.1"/>
    </source>
</evidence>
<comment type="function">
    <text evidence="1">Plays an important role in membrane trafficking through the secretory apparatus.</text>
</comment>
<feature type="domain" description="FUZ/MON1/HPS1 second Longin" evidence="4">
    <location>
        <begin position="363"/>
        <end position="454"/>
    </location>
</feature>
<proteinExistence type="inferred from homology"/>
<feature type="region of interest" description="Disordered" evidence="2">
    <location>
        <begin position="1"/>
        <end position="31"/>
    </location>
</feature>
<dbReference type="PANTHER" id="PTHR13027:SF7">
    <property type="entry name" value="VACUOLAR FUSION PROTEIN MON1 HOMOLOG"/>
    <property type="match status" value="1"/>
</dbReference>
<feature type="compositionally biased region" description="Polar residues" evidence="2">
    <location>
        <begin position="489"/>
        <end position="500"/>
    </location>
</feature>
<keyword evidence="7" id="KW-1185">Reference proteome</keyword>
<dbReference type="KEGG" id="bvg:104906011"/>